<dbReference type="NCBIfam" id="NF004012">
    <property type="entry name" value="PRK05477.1-2"/>
    <property type="match status" value="1"/>
</dbReference>
<evidence type="ECO:0000256" key="6">
    <source>
        <dbReference type="ARBA" id="ARBA00022917"/>
    </source>
</evidence>
<evidence type="ECO:0000256" key="8">
    <source>
        <dbReference type="ARBA" id="ARBA00047380"/>
    </source>
</evidence>
<dbReference type="AlphaFoldDB" id="A0A2M6WP83"/>
<dbReference type="InterPro" id="IPR004413">
    <property type="entry name" value="GatB"/>
</dbReference>
<feature type="domain" description="Asn/Gln amidotransferase" evidence="11">
    <location>
        <begin position="337"/>
        <end position="502"/>
    </location>
</feature>
<keyword evidence="4 10" id="KW-0547">Nucleotide-binding</keyword>
<dbReference type="Proteomes" id="UP000228900">
    <property type="component" value="Unassembled WGS sequence"/>
</dbReference>
<dbReference type="InterPro" id="IPR017959">
    <property type="entry name" value="Asn/Gln-tRNA_amidoTrfase_suB/E"/>
</dbReference>
<dbReference type="Gene3D" id="1.10.150.380">
    <property type="entry name" value="GatB domain, N-terminal subdomain"/>
    <property type="match status" value="1"/>
</dbReference>
<gene>
    <name evidence="10" type="primary">gatB</name>
    <name evidence="12" type="ORF">COT98_02910</name>
</gene>
<organism evidence="12 13">
    <name type="scientific">Candidatus Falkowbacteria bacterium CG10_big_fil_rev_8_21_14_0_10_39_9</name>
    <dbReference type="NCBI Taxonomy" id="1974566"/>
    <lineage>
        <taxon>Bacteria</taxon>
        <taxon>Candidatus Falkowiibacteriota</taxon>
    </lineage>
</organism>
<dbReference type="EC" id="6.3.5.-" evidence="10"/>
<keyword evidence="5 10" id="KW-0067">ATP-binding</keyword>
<dbReference type="InterPro" id="IPR003789">
    <property type="entry name" value="Asn/Gln_tRNA_amidoTrase-B-like"/>
</dbReference>
<dbReference type="NCBIfam" id="TIGR00133">
    <property type="entry name" value="gatB"/>
    <property type="match status" value="1"/>
</dbReference>
<protein>
    <recommendedName>
        <fullName evidence="10">Aspartyl/glutamyl-tRNA(Asn/Gln) amidotransferase subunit B</fullName>
        <shortName evidence="10">Asp/Glu-ADT subunit B</shortName>
        <ecNumber evidence="10">6.3.5.-</ecNumber>
    </recommendedName>
</protein>
<keyword evidence="12" id="KW-0808">Transferase</keyword>
<sequence>MSYDVIIGLEIHAELKTASKMFCRCHNNPLGKEPNTAVCPICLGHPGTLPVLNQATVTMILKLGLALDGEINLVSKFDRKNYFYPDLTKGYQISQYDLPLVYNAQLEVDDENIAITRLHLEEDTGKLTHPEKENYTLIDYNRAGTPLIEMVTEPVIKDAASAKKFCQKYQQILRYLEISDADMEKGQMRCEANISLQKPGSWKYELGQILPTGKTELNPKVEIKNINSFKAVEKAINFEIARQTELLDNNQKIAAETRGWSDSQNKTISQRKKESSADYRYFPEPDIPPLQISSEMIATIKSQLIELPNNKSRRFQTEYELSADLADLLASDKHLADWYEEVISELRSWVDASSDSWERQNQKLSSSAANWISSELFKYYPINSFSQLKQEGRVSAENFAELITLLVQDKINSSAGQKILSVMAEKGGSPIQIMKDLKLEQMDNSAELIDAIKKVINSSPTQASDYKNGKVALLQFFVGQVMAETKGKANPKVLIDELKKLLSQ</sequence>
<comment type="catalytic activity">
    <reaction evidence="8 10">
        <text>L-aspartyl-tRNA(Asn) + L-glutamine + ATP + H2O = L-asparaginyl-tRNA(Asn) + L-glutamate + ADP + phosphate + 2 H(+)</text>
        <dbReference type="Rhea" id="RHEA:14513"/>
        <dbReference type="Rhea" id="RHEA-COMP:9674"/>
        <dbReference type="Rhea" id="RHEA-COMP:9677"/>
        <dbReference type="ChEBI" id="CHEBI:15377"/>
        <dbReference type="ChEBI" id="CHEBI:15378"/>
        <dbReference type="ChEBI" id="CHEBI:29985"/>
        <dbReference type="ChEBI" id="CHEBI:30616"/>
        <dbReference type="ChEBI" id="CHEBI:43474"/>
        <dbReference type="ChEBI" id="CHEBI:58359"/>
        <dbReference type="ChEBI" id="CHEBI:78515"/>
        <dbReference type="ChEBI" id="CHEBI:78516"/>
        <dbReference type="ChEBI" id="CHEBI:456216"/>
    </reaction>
</comment>
<accession>A0A2M6WP83</accession>
<evidence type="ECO:0000256" key="2">
    <source>
        <dbReference type="ARBA" id="ARBA00011123"/>
    </source>
</evidence>
<dbReference type="GO" id="GO:0005524">
    <property type="term" value="F:ATP binding"/>
    <property type="evidence" value="ECO:0007669"/>
    <property type="project" value="UniProtKB-KW"/>
</dbReference>
<dbReference type="InterPro" id="IPR014746">
    <property type="entry name" value="Gln_synth/guanido_kin_cat_dom"/>
</dbReference>
<dbReference type="InterPro" id="IPR023168">
    <property type="entry name" value="GatB_Yqey_C_2"/>
</dbReference>
<dbReference type="SMART" id="SM00845">
    <property type="entry name" value="GatB_Yqey"/>
    <property type="match status" value="1"/>
</dbReference>
<proteinExistence type="inferred from homology"/>
<evidence type="ECO:0000256" key="1">
    <source>
        <dbReference type="ARBA" id="ARBA00005306"/>
    </source>
</evidence>
<dbReference type="PROSITE" id="PS01234">
    <property type="entry name" value="GATB"/>
    <property type="match status" value="1"/>
</dbReference>
<evidence type="ECO:0000313" key="12">
    <source>
        <dbReference type="EMBL" id="PIT94583.1"/>
    </source>
</evidence>
<comment type="caution">
    <text evidence="12">The sequence shown here is derived from an EMBL/GenBank/DDBJ whole genome shotgun (WGS) entry which is preliminary data.</text>
</comment>
<evidence type="ECO:0000256" key="5">
    <source>
        <dbReference type="ARBA" id="ARBA00022840"/>
    </source>
</evidence>
<dbReference type="GO" id="GO:0016740">
    <property type="term" value="F:transferase activity"/>
    <property type="evidence" value="ECO:0007669"/>
    <property type="project" value="UniProtKB-KW"/>
</dbReference>
<dbReference type="SUPFAM" id="SSF89095">
    <property type="entry name" value="GatB/YqeY motif"/>
    <property type="match status" value="2"/>
</dbReference>
<evidence type="ECO:0000256" key="7">
    <source>
        <dbReference type="ARBA" id="ARBA00024799"/>
    </source>
</evidence>
<dbReference type="Pfam" id="PF02637">
    <property type="entry name" value="GatB_Yqey"/>
    <property type="match status" value="1"/>
</dbReference>
<dbReference type="SUPFAM" id="SSF55931">
    <property type="entry name" value="Glutamine synthetase/guanido kinase"/>
    <property type="match status" value="1"/>
</dbReference>
<dbReference type="InterPro" id="IPR017958">
    <property type="entry name" value="Gln-tRNA_amidoTrfase_suB_CS"/>
</dbReference>
<dbReference type="GO" id="GO:0050566">
    <property type="term" value="F:asparaginyl-tRNA synthase (glutamine-hydrolyzing) activity"/>
    <property type="evidence" value="ECO:0007669"/>
    <property type="project" value="RHEA"/>
</dbReference>
<evidence type="ECO:0000259" key="11">
    <source>
        <dbReference type="SMART" id="SM00845"/>
    </source>
</evidence>
<dbReference type="HAMAP" id="MF_00121">
    <property type="entry name" value="GatB"/>
    <property type="match status" value="1"/>
</dbReference>
<reference evidence="13" key="1">
    <citation type="submission" date="2017-09" db="EMBL/GenBank/DDBJ databases">
        <title>Depth-based differentiation of microbial function through sediment-hosted aquifers and enrichment of novel symbionts in the deep terrestrial subsurface.</title>
        <authorList>
            <person name="Probst A.J."/>
            <person name="Ladd B."/>
            <person name="Jarett J.K."/>
            <person name="Geller-Mcgrath D.E."/>
            <person name="Sieber C.M.K."/>
            <person name="Emerson J.B."/>
            <person name="Anantharaman K."/>
            <person name="Thomas B.C."/>
            <person name="Malmstrom R."/>
            <person name="Stieglmeier M."/>
            <person name="Klingl A."/>
            <person name="Woyke T."/>
            <person name="Ryan C.M."/>
            <person name="Banfield J.F."/>
        </authorList>
    </citation>
    <scope>NUCLEOTIDE SEQUENCE [LARGE SCALE GENOMIC DNA]</scope>
</reference>
<dbReference type="Pfam" id="PF02934">
    <property type="entry name" value="GatB_N"/>
    <property type="match status" value="1"/>
</dbReference>
<dbReference type="Gene3D" id="1.10.10.410">
    <property type="match status" value="1"/>
</dbReference>
<dbReference type="InterPro" id="IPR018027">
    <property type="entry name" value="Asn/Gln_amidotransferase"/>
</dbReference>
<name>A0A2M6WP83_9BACT</name>
<keyword evidence="3 10" id="KW-0436">Ligase</keyword>
<comment type="subunit">
    <text evidence="2 10">Heterotrimer of A, B and C subunits.</text>
</comment>
<comment type="similarity">
    <text evidence="1 10">Belongs to the GatB/GatE family. GatB subfamily.</text>
</comment>
<dbReference type="InterPro" id="IPR042114">
    <property type="entry name" value="GatB_C_1"/>
</dbReference>
<evidence type="ECO:0000256" key="9">
    <source>
        <dbReference type="ARBA" id="ARBA00047913"/>
    </source>
</evidence>
<evidence type="ECO:0000256" key="10">
    <source>
        <dbReference type="HAMAP-Rule" id="MF_00121"/>
    </source>
</evidence>
<dbReference type="PANTHER" id="PTHR11659">
    <property type="entry name" value="GLUTAMYL-TRNA GLN AMIDOTRANSFERASE SUBUNIT B MITOCHONDRIAL AND PROKARYOTIC PET112-RELATED"/>
    <property type="match status" value="1"/>
</dbReference>
<dbReference type="GO" id="GO:0006412">
    <property type="term" value="P:translation"/>
    <property type="evidence" value="ECO:0007669"/>
    <property type="project" value="UniProtKB-UniRule"/>
</dbReference>
<evidence type="ECO:0000256" key="4">
    <source>
        <dbReference type="ARBA" id="ARBA00022741"/>
    </source>
</evidence>
<dbReference type="InterPro" id="IPR006075">
    <property type="entry name" value="Asn/Gln-tRNA_Trfase_suB/E_cat"/>
</dbReference>
<evidence type="ECO:0000256" key="3">
    <source>
        <dbReference type="ARBA" id="ARBA00022598"/>
    </source>
</evidence>
<dbReference type="NCBIfam" id="NF004014">
    <property type="entry name" value="PRK05477.1-4"/>
    <property type="match status" value="1"/>
</dbReference>
<keyword evidence="6 10" id="KW-0648">Protein biosynthesis</keyword>
<dbReference type="EMBL" id="PFAQ01000042">
    <property type="protein sequence ID" value="PIT94583.1"/>
    <property type="molecule type" value="Genomic_DNA"/>
</dbReference>
<evidence type="ECO:0000313" key="13">
    <source>
        <dbReference type="Proteomes" id="UP000228900"/>
    </source>
</evidence>
<dbReference type="GO" id="GO:0050567">
    <property type="term" value="F:glutaminyl-tRNA synthase (glutamine-hydrolyzing) activity"/>
    <property type="evidence" value="ECO:0007669"/>
    <property type="project" value="UniProtKB-UniRule"/>
</dbReference>
<comment type="catalytic activity">
    <reaction evidence="9 10">
        <text>L-glutamyl-tRNA(Gln) + L-glutamine + ATP + H2O = L-glutaminyl-tRNA(Gln) + L-glutamate + ADP + phosphate + H(+)</text>
        <dbReference type="Rhea" id="RHEA:17521"/>
        <dbReference type="Rhea" id="RHEA-COMP:9681"/>
        <dbReference type="Rhea" id="RHEA-COMP:9684"/>
        <dbReference type="ChEBI" id="CHEBI:15377"/>
        <dbReference type="ChEBI" id="CHEBI:15378"/>
        <dbReference type="ChEBI" id="CHEBI:29985"/>
        <dbReference type="ChEBI" id="CHEBI:30616"/>
        <dbReference type="ChEBI" id="CHEBI:43474"/>
        <dbReference type="ChEBI" id="CHEBI:58359"/>
        <dbReference type="ChEBI" id="CHEBI:78520"/>
        <dbReference type="ChEBI" id="CHEBI:78521"/>
        <dbReference type="ChEBI" id="CHEBI:456216"/>
    </reaction>
</comment>
<comment type="function">
    <text evidence="7 10">Allows the formation of correctly charged Asn-tRNA(Asn) or Gln-tRNA(Gln) through the transamidation of misacylated Asp-tRNA(Asn) or Glu-tRNA(Gln) in organisms which lack either or both of asparaginyl-tRNA or glutaminyl-tRNA synthetases. The reaction takes place in the presence of glutamine and ATP through an activated phospho-Asp-tRNA(Asn) or phospho-Glu-tRNA(Gln).</text>
</comment>